<sequence length="199" mass="22445">MEAAEVEFIAECYTVQIVPKFNHPAIHLISGDLGPFMAGMPIPVPLWVALSLRQQHKCRILPPEWMNIADLERLKQEEKESQVFIKIPTEHYREITHLLVDGAASDIPQAEEVQTLVKDLWDIRLAKLRASTDVFIKSDQVHAQVDHLTMMELNSVRPLLLKSLRHISQLKKLPEGQNSSINDSGMISISVPSEDTGDP</sequence>
<evidence type="ECO:0000256" key="2">
    <source>
        <dbReference type="ARBA" id="ARBA00010565"/>
    </source>
</evidence>
<dbReference type="GO" id="GO:0000811">
    <property type="term" value="C:GINS complex"/>
    <property type="evidence" value="ECO:0007669"/>
    <property type="project" value="TreeGrafter"/>
</dbReference>
<dbReference type="GO" id="GO:0071162">
    <property type="term" value="C:CMG complex"/>
    <property type="evidence" value="ECO:0007669"/>
    <property type="project" value="UniProtKB-ARBA"/>
</dbReference>
<dbReference type="Gene3D" id="1.20.58.1020">
    <property type="match status" value="1"/>
</dbReference>
<dbReference type="InterPro" id="IPR036224">
    <property type="entry name" value="GINS_bundle-like_dom_sf"/>
</dbReference>
<dbReference type="InterPro" id="IPR021151">
    <property type="entry name" value="GINS_A"/>
</dbReference>
<comment type="similarity">
    <text evidence="2 5">Belongs to the GINS2/PSF2 family.</text>
</comment>
<dbReference type="PANTHER" id="PTHR12772:SF0">
    <property type="entry name" value="DNA REPLICATION COMPLEX GINS PROTEIN PSF2"/>
    <property type="match status" value="1"/>
</dbReference>
<evidence type="ECO:0000259" key="7">
    <source>
        <dbReference type="Pfam" id="PF05916"/>
    </source>
</evidence>
<evidence type="ECO:0000256" key="3">
    <source>
        <dbReference type="ARBA" id="ARBA00022705"/>
    </source>
</evidence>
<dbReference type="PANTHER" id="PTHR12772">
    <property type="entry name" value="DNA REPLICATION COMPLEX GINS PROTEIN PSF2"/>
    <property type="match status" value="1"/>
</dbReference>
<dbReference type="Pfam" id="PF05916">
    <property type="entry name" value="Sld5"/>
    <property type="match status" value="1"/>
</dbReference>
<comment type="subcellular location">
    <subcellularLocation>
        <location evidence="1 5">Nucleus</location>
    </subcellularLocation>
</comment>
<dbReference type="GO" id="GO:0006260">
    <property type="term" value="P:DNA replication"/>
    <property type="evidence" value="ECO:0007669"/>
    <property type="project" value="UniProtKB-KW"/>
</dbReference>
<dbReference type="Proteomes" id="UP000192247">
    <property type="component" value="Unassembled WGS sequence"/>
</dbReference>
<dbReference type="SUPFAM" id="SSF158573">
    <property type="entry name" value="GINS helical bundle-like"/>
    <property type="match status" value="1"/>
</dbReference>
<dbReference type="InterPro" id="IPR007257">
    <property type="entry name" value="GINS_Psf2"/>
</dbReference>
<dbReference type="PIRSF" id="PIRSF028998">
    <property type="entry name" value="GINS_Psf2_subgr"/>
    <property type="match status" value="1"/>
</dbReference>
<evidence type="ECO:0000313" key="10">
    <source>
        <dbReference type="Proteomes" id="UP000192247"/>
    </source>
</evidence>
<dbReference type="InterPro" id="IPR056784">
    <property type="entry name" value="PSF2_N"/>
</dbReference>
<protein>
    <recommendedName>
        <fullName evidence="5">DNA replication complex GINS protein PSF2</fullName>
    </recommendedName>
</protein>
<evidence type="ECO:0000256" key="1">
    <source>
        <dbReference type="ARBA" id="ARBA00004123"/>
    </source>
</evidence>
<evidence type="ECO:0000313" key="9">
    <source>
        <dbReference type="EMBL" id="OQR69018.1"/>
    </source>
</evidence>
<keyword evidence="3 5" id="KW-0235">DNA replication</keyword>
<feature type="domain" description="GINS subunit" evidence="7">
    <location>
        <begin position="65"/>
        <end position="168"/>
    </location>
</feature>
<organism evidence="9 10">
    <name type="scientific">Tropilaelaps mercedesae</name>
    <dbReference type="NCBI Taxonomy" id="418985"/>
    <lineage>
        <taxon>Eukaryota</taxon>
        <taxon>Metazoa</taxon>
        <taxon>Ecdysozoa</taxon>
        <taxon>Arthropoda</taxon>
        <taxon>Chelicerata</taxon>
        <taxon>Arachnida</taxon>
        <taxon>Acari</taxon>
        <taxon>Parasitiformes</taxon>
        <taxon>Mesostigmata</taxon>
        <taxon>Gamasina</taxon>
        <taxon>Dermanyssoidea</taxon>
        <taxon>Laelapidae</taxon>
        <taxon>Tropilaelaps</taxon>
    </lineage>
</organism>
<feature type="domain" description="DNA replication complex GINS protein PSF2 N-terminal" evidence="8">
    <location>
        <begin position="3"/>
        <end position="61"/>
    </location>
</feature>
<comment type="caution">
    <text evidence="9">The sequence shown here is derived from an EMBL/GenBank/DDBJ whole genome shotgun (WGS) entry which is preliminary data.</text>
</comment>
<dbReference type="FunFam" id="3.40.5.50:FF:000001">
    <property type="entry name" value="DNA replication complex GINS protein PSF2"/>
    <property type="match status" value="1"/>
</dbReference>
<reference evidence="9 10" key="1">
    <citation type="journal article" date="2017" name="Gigascience">
        <title>Draft genome of the honey bee ectoparasitic mite, Tropilaelaps mercedesae, is shaped by the parasitic life history.</title>
        <authorList>
            <person name="Dong X."/>
            <person name="Armstrong S.D."/>
            <person name="Xia D."/>
            <person name="Makepeace B.L."/>
            <person name="Darby A.C."/>
            <person name="Kadowaki T."/>
        </authorList>
    </citation>
    <scope>NUCLEOTIDE SEQUENCE [LARGE SCALE GENOMIC DNA]</scope>
    <source>
        <strain evidence="9">Wuxi-XJTLU</strain>
    </source>
</reference>
<dbReference type="Gene3D" id="3.40.5.50">
    <property type="match status" value="1"/>
</dbReference>
<feature type="compositionally biased region" description="Polar residues" evidence="6">
    <location>
        <begin position="176"/>
        <end position="193"/>
    </location>
</feature>
<evidence type="ECO:0000259" key="8">
    <source>
        <dbReference type="Pfam" id="PF25005"/>
    </source>
</evidence>
<dbReference type="CDD" id="cd21694">
    <property type="entry name" value="GINS_B_Psf2"/>
    <property type="match status" value="1"/>
</dbReference>
<evidence type="ECO:0000256" key="6">
    <source>
        <dbReference type="SAM" id="MobiDB-lite"/>
    </source>
</evidence>
<dbReference type="OrthoDB" id="1938138at2759"/>
<dbReference type="FunCoup" id="A0A1V9X6I6">
    <property type="interactions" value="1243"/>
</dbReference>
<gene>
    <name evidence="9" type="ORF">BIW11_12522</name>
</gene>
<dbReference type="Pfam" id="PF25005">
    <property type="entry name" value="PSF2_N"/>
    <property type="match status" value="1"/>
</dbReference>
<feature type="region of interest" description="Disordered" evidence="6">
    <location>
        <begin position="175"/>
        <end position="199"/>
    </location>
</feature>
<accession>A0A1V9X6I6</accession>
<evidence type="ECO:0000256" key="5">
    <source>
        <dbReference type="PIRNR" id="PIRNR028998"/>
    </source>
</evidence>
<keyword evidence="10" id="KW-1185">Reference proteome</keyword>
<comment type="subunit">
    <text evidence="5">Component of the GINS complex.</text>
</comment>
<proteinExistence type="inferred from homology"/>
<keyword evidence="4 5" id="KW-0539">Nucleus</keyword>
<dbReference type="EMBL" id="MNPL01022508">
    <property type="protein sequence ID" value="OQR69018.1"/>
    <property type="molecule type" value="Genomic_DNA"/>
</dbReference>
<dbReference type="InParanoid" id="A0A1V9X6I6"/>
<evidence type="ECO:0000256" key="4">
    <source>
        <dbReference type="ARBA" id="ARBA00023242"/>
    </source>
</evidence>
<dbReference type="GO" id="GO:0000727">
    <property type="term" value="P:double-strand break repair via break-induced replication"/>
    <property type="evidence" value="ECO:0007669"/>
    <property type="project" value="TreeGrafter"/>
</dbReference>
<dbReference type="CDD" id="cd11712">
    <property type="entry name" value="GINS_A_psf2"/>
    <property type="match status" value="1"/>
</dbReference>
<dbReference type="SUPFAM" id="SSF160059">
    <property type="entry name" value="PriA/YqbF domain"/>
    <property type="match status" value="1"/>
</dbReference>
<dbReference type="STRING" id="418985.A0A1V9X6I6"/>
<dbReference type="FunFam" id="1.20.58.1020:FF:000001">
    <property type="entry name" value="DNA replication complex GINS protein PSF2"/>
    <property type="match status" value="1"/>
</dbReference>
<dbReference type="AlphaFoldDB" id="A0A1V9X6I6"/>
<name>A0A1V9X6I6_9ACAR</name>